<evidence type="ECO:0000313" key="2">
    <source>
        <dbReference type="Proteomes" id="UP000255505"/>
    </source>
</evidence>
<evidence type="ECO:0000313" key="1">
    <source>
        <dbReference type="EMBL" id="SPK77312.1"/>
    </source>
</evidence>
<organism evidence="1 2">
    <name type="scientific">Cupriavidus taiwanensis</name>
    <dbReference type="NCBI Taxonomy" id="164546"/>
    <lineage>
        <taxon>Bacteria</taxon>
        <taxon>Pseudomonadati</taxon>
        <taxon>Pseudomonadota</taxon>
        <taxon>Betaproteobacteria</taxon>
        <taxon>Burkholderiales</taxon>
        <taxon>Burkholderiaceae</taxon>
        <taxon>Cupriavidus</taxon>
    </lineage>
</organism>
<sequence>MVQSAEFSCAHANATIIRDEVNSIDVESLQKGVDSSNVANISFIHDNFANAFPKKRTIVANHRPCNYALANLKPRFKGYFNGVTPLGVT</sequence>
<dbReference type="AlphaFoldDB" id="A0A375IV63"/>
<geneLocation type="plasmid" evidence="1">
    <name>III</name>
</geneLocation>
<accession>A0A375IV63</accession>
<name>A0A375IV63_9BURK</name>
<gene>
    <name evidence="1" type="ORF">CT19425_P30161</name>
</gene>
<protein>
    <submittedName>
        <fullName evidence="1">Uncharacterized protein</fullName>
    </submittedName>
</protein>
<proteinExistence type="predicted"/>
<dbReference type="EMBL" id="LT991978">
    <property type="protein sequence ID" value="SPK77312.1"/>
    <property type="molecule type" value="Genomic_DNA"/>
</dbReference>
<keyword evidence="1" id="KW-0614">Plasmid</keyword>
<reference evidence="1 2" key="1">
    <citation type="submission" date="2018-01" db="EMBL/GenBank/DDBJ databases">
        <authorList>
            <person name="Gaut B.S."/>
            <person name="Morton B.R."/>
            <person name="Clegg M.T."/>
            <person name="Duvall M.R."/>
        </authorList>
    </citation>
    <scope>NUCLEOTIDE SEQUENCE [LARGE SCALE GENOMIC DNA]</scope>
    <source>
        <strain evidence="1">Cupriavidus taiwanensis LMG 19425</strain>
        <plasmid evidence="2">Plasmid iii</plasmid>
    </source>
</reference>
<dbReference type="Proteomes" id="UP000255505">
    <property type="component" value="Plasmid III"/>
</dbReference>